<name>U5QJ71_GLOK1</name>
<dbReference type="GO" id="GO:0003700">
    <property type="term" value="F:DNA-binding transcription factor activity"/>
    <property type="evidence" value="ECO:0007669"/>
    <property type="project" value="InterPro"/>
</dbReference>
<dbReference type="OrthoDB" id="34150at2"/>
<evidence type="ECO:0000313" key="4">
    <source>
        <dbReference type="EMBL" id="AGY57674.1"/>
    </source>
</evidence>
<evidence type="ECO:0000313" key="5">
    <source>
        <dbReference type="Proteomes" id="UP000017396"/>
    </source>
</evidence>
<dbReference type="KEGG" id="glj:GKIL_1428"/>
<feature type="domain" description="HTH araC/xylS-type" evidence="3">
    <location>
        <begin position="201"/>
        <end position="299"/>
    </location>
</feature>
<dbReference type="GO" id="GO:0043565">
    <property type="term" value="F:sequence-specific DNA binding"/>
    <property type="evidence" value="ECO:0007669"/>
    <property type="project" value="InterPro"/>
</dbReference>
<keyword evidence="5" id="KW-1185">Reference proteome</keyword>
<gene>
    <name evidence="4" type="primary">ftrA</name>
    <name evidence="4" type="ORF">GKIL_1428</name>
</gene>
<dbReference type="PROSITE" id="PS01124">
    <property type="entry name" value="HTH_ARAC_FAMILY_2"/>
    <property type="match status" value="1"/>
</dbReference>
<dbReference type="EMBL" id="CP003587">
    <property type="protein sequence ID" value="AGY57674.1"/>
    <property type="molecule type" value="Genomic_DNA"/>
</dbReference>
<sequence length="317" mass="35479">MIEISHSDVIANQCQELATLVLRHTVGNGFHPTAIDQLGFGRSDTRSSGTYRMGEPRLSLVVQGKKELMLGEETYPYQAGQYQVLSVTLPISGCVVEATPDQPCLVLTLSLDLVQLCDLVAQMGFNSAKQENSMRGLWVSNADAMLIESILRLAKLLETPQDMPILAPMLLREVYYRLLSGEQSEAVRQIVTSGSSMQRIASAIQLIKAEFTRSMRVEDLANQVNMSPSSFHQHFKEVTSMSPLQYQKQLRLLTARQMLLFENVDATQAAYRVGYESPSQFSREYARMFGAPPIRDIERLRMGKRSRVLRAVESPSA</sequence>
<proteinExistence type="predicted"/>
<accession>U5QJ71</accession>
<dbReference type="HOGENOM" id="CLU_000445_100_0_3"/>
<dbReference type="InterPro" id="IPR009594">
    <property type="entry name" value="Tscrpt_reg_HTH_AraC_N"/>
</dbReference>
<organism evidence="4 5">
    <name type="scientific">Gloeobacter kilaueensis (strain ATCC BAA-2537 / CCAP 1431/1 / ULC 316 / JS1)</name>
    <dbReference type="NCBI Taxonomy" id="1183438"/>
    <lineage>
        <taxon>Bacteria</taxon>
        <taxon>Bacillati</taxon>
        <taxon>Cyanobacteriota</taxon>
        <taxon>Cyanophyceae</taxon>
        <taxon>Gloeobacterales</taxon>
        <taxon>Gloeobacteraceae</taxon>
        <taxon>Gloeobacter</taxon>
    </lineage>
</organism>
<dbReference type="InterPro" id="IPR009057">
    <property type="entry name" value="Homeodomain-like_sf"/>
</dbReference>
<evidence type="ECO:0000259" key="3">
    <source>
        <dbReference type="PROSITE" id="PS01124"/>
    </source>
</evidence>
<dbReference type="InterPro" id="IPR018060">
    <property type="entry name" value="HTH_AraC"/>
</dbReference>
<reference evidence="4 5" key="1">
    <citation type="journal article" date="2013" name="PLoS ONE">
        <title>Cultivation and Complete Genome Sequencing of Gloeobacter kilaueensis sp. nov., from a Lava Cave in Kilauea Caldera, Hawai'i.</title>
        <authorList>
            <person name="Saw J.H."/>
            <person name="Schatz M."/>
            <person name="Brown M.V."/>
            <person name="Kunkel D.D."/>
            <person name="Foster J.S."/>
            <person name="Shick H."/>
            <person name="Christensen S."/>
            <person name="Hou S."/>
            <person name="Wan X."/>
            <person name="Donachie S.P."/>
        </authorList>
    </citation>
    <scope>NUCLEOTIDE SEQUENCE [LARGE SCALE GENOMIC DNA]</scope>
    <source>
        <strain evidence="5">JS</strain>
    </source>
</reference>
<keyword evidence="1" id="KW-0805">Transcription regulation</keyword>
<dbReference type="Gene3D" id="1.10.10.60">
    <property type="entry name" value="Homeodomain-like"/>
    <property type="match status" value="2"/>
</dbReference>
<evidence type="ECO:0000256" key="2">
    <source>
        <dbReference type="ARBA" id="ARBA00023163"/>
    </source>
</evidence>
<dbReference type="SUPFAM" id="SSF46689">
    <property type="entry name" value="Homeodomain-like"/>
    <property type="match status" value="2"/>
</dbReference>
<dbReference type="PANTHER" id="PTHR43436">
    <property type="entry name" value="ARAC-FAMILY TRANSCRIPTIONAL REGULATOR"/>
    <property type="match status" value="1"/>
</dbReference>
<dbReference type="AlphaFoldDB" id="U5QJ71"/>
<evidence type="ECO:0000256" key="1">
    <source>
        <dbReference type="ARBA" id="ARBA00023015"/>
    </source>
</evidence>
<dbReference type="STRING" id="1183438.GKIL_1428"/>
<dbReference type="PATRIC" id="fig|1183438.3.peg.1405"/>
<protein>
    <submittedName>
        <fullName evidence="4">AraC family transcriptional regulator</fullName>
    </submittedName>
</protein>
<keyword evidence="2" id="KW-0804">Transcription</keyword>
<dbReference type="Pfam" id="PF06719">
    <property type="entry name" value="AraC_N"/>
    <property type="match status" value="1"/>
</dbReference>
<dbReference type="RefSeq" id="WP_023172772.1">
    <property type="nucleotide sequence ID" value="NC_022600.1"/>
</dbReference>
<dbReference type="Proteomes" id="UP000017396">
    <property type="component" value="Chromosome"/>
</dbReference>
<dbReference type="Pfam" id="PF12833">
    <property type="entry name" value="HTH_18"/>
    <property type="match status" value="1"/>
</dbReference>
<dbReference type="eggNOG" id="COG2207">
    <property type="taxonomic scope" value="Bacteria"/>
</dbReference>
<dbReference type="SMART" id="SM00342">
    <property type="entry name" value="HTH_ARAC"/>
    <property type="match status" value="1"/>
</dbReference>
<dbReference type="PANTHER" id="PTHR43436:SF1">
    <property type="entry name" value="TRANSCRIPTIONAL REGULATORY PROTEIN"/>
    <property type="match status" value="1"/>
</dbReference>